<protein>
    <recommendedName>
        <fullName evidence="4">Restriction system protein Mrr-like N-terminal domain-containing protein</fullName>
    </recommendedName>
</protein>
<evidence type="ECO:0000313" key="3">
    <source>
        <dbReference type="Proteomes" id="UP000649179"/>
    </source>
</evidence>
<organism evidence="2 3">
    <name type="scientific">Marmoricola endophyticus</name>
    <dbReference type="NCBI Taxonomy" id="2040280"/>
    <lineage>
        <taxon>Bacteria</taxon>
        <taxon>Bacillati</taxon>
        <taxon>Actinomycetota</taxon>
        <taxon>Actinomycetes</taxon>
        <taxon>Propionibacteriales</taxon>
        <taxon>Nocardioidaceae</taxon>
        <taxon>Marmoricola</taxon>
    </lineage>
</organism>
<reference evidence="2" key="1">
    <citation type="journal article" date="2014" name="Int. J. Syst. Evol. Microbiol.">
        <title>Complete genome sequence of Corynebacterium casei LMG S-19264T (=DSM 44701T), isolated from a smear-ripened cheese.</title>
        <authorList>
            <consortium name="US DOE Joint Genome Institute (JGI-PGF)"/>
            <person name="Walter F."/>
            <person name="Albersmeier A."/>
            <person name="Kalinowski J."/>
            <person name="Ruckert C."/>
        </authorList>
    </citation>
    <scope>NUCLEOTIDE SEQUENCE</scope>
    <source>
        <strain evidence="2">CGMCC 1.16067</strain>
    </source>
</reference>
<gene>
    <name evidence="2" type="ORF">GCM10011519_34540</name>
</gene>
<evidence type="ECO:0000256" key="1">
    <source>
        <dbReference type="SAM" id="MobiDB-lite"/>
    </source>
</evidence>
<evidence type="ECO:0008006" key="4">
    <source>
        <dbReference type="Google" id="ProtNLM"/>
    </source>
</evidence>
<dbReference type="EMBL" id="BMKQ01000002">
    <property type="protein sequence ID" value="GGF57719.1"/>
    <property type="molecule type" value="Genomic_DNA"/>
</dbReference>
<proteinExistence type="predicted"/>
<name>A0A917FAJ1_9ACTN</name>
<dbReference type="RefSeq" id="WP_188781329.1">
    <property type="nucleotide sequence ID" value="NZ_BMKQ01000002.1"/>
</dbReference>
<evidence type="ECO:0000313" key="2">
    <source>
        <dbReference type="EMBL" id="GGF57719.1"/>
    </source>
</evidence>
<feature type="region of interest" description="Disordered" evidence="1">
    <location>
        <begin position="17"/>
        <end position="64"/>
    </location>
</feature>
<accession>A0A917FAJ1</accession>
<feature type="compositionally biased region" description="Low complexity" evidence="1">
    <location>
        <begin position="39"/>
        <end position="50"/>
    </location>
</feature>
<dbReference type="Proteomes" id="UP000649179">
    <property type="component" value="Unassembled WGS sequence"/>
</dbReference>
<sequence>MAEEWCDLCDLPLNTCVHGRPPATPAPARRADEPRSRATRSTSAPRPTTPKGVTVRRGAQRLTPPSTYQPFLVALLREHDGACEAEQLMEELYERVGPVLHEDDHTQVRGEPRWRLGARRARAALTEEGLMEPARTPGVWELTDQGMR</sequence>
<keyword evidence="3" id="KW-1185">Reference proteome</keyword>
<reference evidence="2" key="2">
    <citation type="submission" date="2020-09" db="EMBL/GenBank/DDBJ databases">
        <authorList>
            <person name="Sun Q."/>
            <person name="Zhou Y."/>
        </authorList>
    </citation>
    <scope>NUCLEOTIDE SEQUENCE</scope>
    <source>
        <strain evidence="2">CGMCC 1.16067</strain>
    </source>
</reference>
<comment type="caution">
    <text evidence="2">The sequence shown here is derived from an EMBL/GenBank/DDBJ whole genome shotgun (WGS) entry which is preliminary data.</text>
</comment>
<dbReference type="AlphaFoldDB" id="A0A917FAJ1"/>